<organism evidence="9 10">
    <name type="scientific">Salipaludibacillus keqinensis</name>
    <dbReference type="NCBI Taxonomy" id="2045207"/>
    <lineage>
        <taxon>Bacteria</taxon>
        <taxon>Bacillati</taxon>
        <taxon>Bacillota</taxon>
        <taxon>Bacilli</taxon>
        <taxon>Bacillales</taxon>
        <taxon>Bacillaceae</taxon>
    </lineage>
</organism>
<dbReference type="InterPro" id="IPR036597">
    <property type="entry name" value="Fido-like_dom_sf"/>
</dbReference>
<protein>
    <recommendedName>
        <fullName evidence="5">protein adenylyltransferase</fullName>
        <ecNumber evidence="5">2.7.7.108</ecNumber>
    </recommendedName>
</protein>
<comment type="catalytic activity">
    <reaction evidence="7">
        <text>L-tyrosyl-[protein] + ATP = O-(5'-adenylyl)-L-tyrosyl-[protein] + diphosphate</text>
        <dbReference type="Rhea" id="RHEA:54288"/>
        <dbReference type="Rhea" id="RHEA-COMP:10136"/>
        <dbReference type="Rhea" id="RHEA-COMP:13846"/>
        <dbReference type="ChEBI" id="CHEBI:30616"/>
        <dbReference type="ChEBI" id="CHEBI:33019"/>
        <dbReference type="ChEBI" id="CHEBI:46858"/>
        <dbReference type="ChEBI" id="CHEBI:83624"/>
        <dbReference type="EC" id="2.7.7.108"/>
    </reaction>
</comment>
<dbReference type="GO" id="GO:0051302">
    <property type="term" value="P:regulation of cell division"/>
    <property type="evidence" value="ECO:0007669"/>
    <property type="project" value="TreeGrafter"/>
</dbReference>
<dbReference type="AlphaFoldDB" id="A0A323TJR4"/>
<gene>
    <name evidence="9" type="ORF">CR194_12015</name>
</gene>
<dbReference type="Pfam" id="PF02661">
    <property type="entry name" value="Fic"/>
    <property type="match status" value="1"/>
</dbReference>
<sequence>MSKYGTGESKYCYPGTSVLINHFEVKDDERLAKLDAILTSKRLSELQINPIKGDFSFNHLNKIHYYLFQDIYPFAGVLRSENISKGNFTFAPALHLQESGNQLFSRLQQEIFDQRSKDEICHLLAFYMAEINVLHPFRDGNGRSCREFIRVLALTHGYTLDWTKVDKRKILQASIDSTTRLGPLKKVMSELIE</sequence>
<keyword evidence="1" id="KW-0808">Transferase</keyword>
<dbReference type="GO" id="GO:0005524">
    <property type="term" value="F:ATP binding"/>
    <property type="evidence" value="ECO:0007669"/>
    <property type="project" value="UniProtKB-KW"/>
</dbReference>
<evidence type="ECO:0000313" key="10">
    <source>
        <dbReference type="Proteomes" id="UP000248214"/>
    </source>
</evidence>
<evidence type="ECO:0000256" key="4">
    <source>
        <dbReference type="ARBA" id="ARBA00022840"/>
    </source>
</evidence>
<dbReference type="OrthoDB" id="9813719at2"/>
<accession>A0A323TJR4</accession>
<feature type="domain" description="Fido" evidence="8">
    <location>
        <begin position="55"/>
        <end position="193"/>
    </location>
</feature>
<dbReference type="GO" id="GO:0070733">
    <property type="term" value="F:AMPylase activity"/>
    <property type="evidence" value="ECO:0007669"/>
    <property type="project" value="UniProtKB-EC"/>
</dbReference>
<comment type="catalytic activity">
    <reaction evidence="6">
        <text>L-threonyl-[protein] + ATP = 3-O-(5'-adenylyl)-L-threonyl-[protein] + diphosphate</text>
        <dbReference type="Rhea" id="RHEA:54292"/>
        <dbReference type="Rhea" id="RHEA-COMP:11060"/>
        <dbReference type="Rhea" id="RHEA-COMP:13847"/>
        <dbReference type="ChEBI" id="CHEBI:30013"/>
        <dbReference type="ChEBI" id="CHEBI:30616"/>
        <dbReference type="ChEBI" id="CHEBI:33019"/>
        <dbReference type="ChEBI" id="CHEBI:138113"/>
        <dbReference type="EC" id="2.7.7.108"/>
    </reaction>
</comment>
<name>A0A323TJR4_9BACI</name>
<evidence type="ECO:0000256" key="5">
    <source>
        <dbReference type="ARBA" id="ARBA00034531"/>
    </source>
</evidence>
<evidence type="ECO:0000313" key="9">
    <source>
        <dbReference type="EMBL" id="PYZ93857.1"/>
    </source>
</evidence>
<dbReference type="PROSITE" id="PS51459">
    <property type="entry name" value="FIDO"/>
    <property type="match status" value="1"/>
</dbReference>
<evidence type="ECO:0000256" key="3">
    <source>
        <dbReference type="ARBA" id="ARBA00022741"/>
    </source>
</evidence>
<dbReference type="PANTHER" id="PTHR39560:SF1">
    <property type="entry name" value="PROTEIN ADENYLYLTRANSFERASE FIC-RELATED"/>
    <property type="match status" value="1"/>
</dbReference>
<evidence type="ECO:0000256" key="2">
    <source>
        <dbReference type="ARBA" id="ARBA00022695"/>
    </source>
</evidence>
<evidence type="ECO:0000256" key="7">
    <source>
        <dbReference type="ARBA" id="ARBA00048696"/>
    </source>
</evidence>
<evidence type="ECO:0000256" key="6">
    <source>
        <dbReference type="ARBA" id="ARBA00047939"/>
    </source>
</evidence>
<dbReference type="PANTHER" id="PTHR39560">
    <property type="entry name" value="PROTEIN ADENYLYLTRANSFERASE FIC-RELATED"/>
    <property type="match status" value="1"/>
</dbReference>
<keyword evidence="3" id="KW-0547">Nucleotide-binding</keyword>
<comment type="caution">
    <text evidence="9">The sequence shown here is derived from an EMBL/GenBank/DDBJ whole genome shotgun (WGS) entry which is preliminary data.</text>
</comment>
<dbReference type="SUPFAM" id="SSF140931">
    <property type="entry name" value="Fic-like"/>
    <property type="match status" value="1"/>
</dbReference>
<reference evidence="9 10" key="1">
    <citation type="submission" date="2017-10" db="EMBL/GenBank/DDBJ databases">
        <title>Bacillus sp. nov., a halophilic bacterium isolated from a Keqin Lake.</title>
        <authorList>
            <person name="Wang H."/>
        </authorList>
    </citation>
    <scope>NUCLEOTIDE SEQUENCE [LARGE SCALE GENOMIC DNA]</scope>
    <source>
        <strain evidence="9 10">KQ-12</strain>
    </source>
</reference>
<keyword evidence="4" id="KW-0067">ATP-binding</keyword>
<proteinExistence type="predicted"/>
<dbReference type="Proteomes" id="UP000248214">
    <property type="component" value="Unassembled WGS sequence"/>
</dbReference>
<dbReference type="EMBL" id="PDOD01000002">
    <property type="protein sequence ID" value="PYZ93857.1"/>
    <property type="molecule type" value="Genomic_DNA"/>
</dbReference>
<keyword evidence="10" id="KW-1185">Reference proteome</keyword>
<evidence type="ECO:0000256" key="1">
    <source>
        <dbReference type="ARBA" id="ARBA00022679"/>
    </source>
</evidence>
<keyword evidence="2" id="KW-0548">Nucleotidyltransferase</keyword>
<dbReference type="Gene3D" id="1.10.3290.10">
    <property type="entry name" value="Fido-like domain"/>
    <property type="match status" value="1"/>
</dbReference>
<dbReference type="InterPro" id="IPR003812">
    <property type="entry name" value="Fido"/>
</dbReference>
<dbReference type="RefSeq" id="WP_110609888.1">
    <property type="nucleotide sequence ID" value="NZ_PDOD01000002.1"/>
</dbReference>
<dbReference type="EC" id="2.7.7.108" evidence="5"/>
<evidence type="ECO:0000259" key="8">
    <source>
        <dbReference type="PROSITE" id="PS51459"/>
    </source>
</evidence>